<organism evidence="1">
    <name type="scientific">Woronichinia naegeliana WA131</name>
    <dbReference type="NCBI Taxonomy" id="2824559"/>
    <lineage>
        <taxon>Bacteria</taxon>
        <taxon>Bacillati</taxon>
        <taxon>Cyanobacteriota</taxon>
        <taxon>Cyanophyceae</taxon>
        <taxon>Synechococcales</taxon>
        <taxon>Coelosphaeriaceae</taxon>
        <taxon>Woronichinia</taxon>
    </lineage>
</organism>
<dbReference type="Proteomes" id="UP001065613">
    <property type="component" value="Chromosome"/>
</dbReference>
<protein>
    <recommendedName>
        <fullName evidence="2">KGK family protein</fullName>
    </recommendedName>
</protein>
<accession>A0A977PVF4</accession>
<dbReference type="EMBL" id="CP073041">
    <property type="protein sequence ID" value="UXE60088.1"/>
    <property type="molecule type" value="Genomic_DNA"/>
</dbReference>
<dbReference type="KEGG" id="wna:KA717_31185"/>
<dbReference type="InterPro" id="IPR014971">
    <property type="entry name" value="KGK"/>
</dbReference>
<sequence>MEEQNFVEISNMETIIVLKENSPNSLLISDPMVKAQWVRNRMICDVLNVSNIQQLEDDVNLGKRKKWIEEGLDCEILKLGESSWKKGKVRVKMTIEFCPDEPELPVYQSPLDEIYREIQGLQ</sequence>
<gene>
    <name evidence="1" type="ORF">KA717_31185</name>
</gene>
<evidence type="ECO:0008006" key="2">
    <source>
        <dbReference type="Google" id="ProtNLM"/>
    </source>
</evidence>
<name>A0A977PVF4_9CYAN</name>
<reference evidence="1" key="1">
    <citation type="submission" date="2021-04" db="EMBL/GenBank/DDBJ databases">
        <title>Genome sequence of Woronichinia naegeliana from Washington state freshwater lake bloom.</title>
        <authorList>
            <person name="Dreher T.W."/>
        </authorList>
    </citation>
    <scope>NUCLEOTIDE SEQUENCE</scope>
    <source>
        <strain evidence="1">WA131</strain>
    </source>
</reference>
<proteinExistence type="predicted"/>
<evidence type="ECO:0000313" key="1">
    <source>
        <dbReference type="EMBL" id="UXE60088.1"/>
    </source>
</evidence>
<dbReference type="Pfam" id="PF08872">
    <property type="entry name" value="KGK"/>
    <property type="match status" value="1"/>
</dbReference>
<dbReference type="AlphaFoldDB" id="A0A977PVF4"/>